<reference evidence="2 3" key="1">
    <citation type="submission" date="2017-02" db="EMBL/GenBank/DDBJ databases">
        <authorList>
            <person name="Peterson S.W."/>
        </authorList>
    </citation>
    <scope>NUCLEOTIDE SEQUENCE [LARGE SCALE GENOMIC DNA]</scope>
    <source>
        <strain evidence="2 3">DSM 25262</strain>
    </source>
</reference>
<dbReference type="RefSeq" id="WP_079685453.1">
    <property type="nucleotide sequence ID" value="NZ_FUZU01000001.1"/>
</dbReference>
<dbReference type="Proteomes" id="UP000190961">
    <property type="component" value="Unassembled WGS sequence"/>
</dbReference>
<sequence>MSRFYRVSIFSVFCFTFVSSAFAQNLEEIGKANPIKITGGVSLNQIFYTAKGIDNRRDPYTYFASGNVNFSLYGWSVPLSFSLSNQNTSFQQPFNQYSLHPTYKWITAHAGYISMSYSPYTVNGHIFLGGAVDLAPEGNWKFSALYGRFLKAVQPESDTAGIITNTPAFKRMGYGLKSSYSKNGNFVDLIIFHARDEVGSIAPLPDSLGILPEENLVVSLGAGKTFFEHFVLKGELASSALSRDIRAEEGEHTHPLANMSFLYTPRLSSSYYKAFKTSLTYQQDAYSFGVGYERIDPQYRTLGAYYFNNDLESITANGAAALWQGKMNVAVSAGTQRDNLDKSKVSTMRRMVGSLNVNYIPNQKLNLSASYSNFQTYTNIRSQFVNINQLTPYDNLDTLNYTQISQNITATATYALSNSKERRQSISLNANVQDAADKQGEVTQNSGSQFYNLNAGYMYNMVPQNLTVSVAFNGNLNESPSISTKTLGPTASVSKSFFDRKLRATLSSSYNNTYTNSQRVSTILNGRINGSYTIQKKHNLNLSLVAVNRESKSESSANSFTEFTGTLGYSYAFGMK</sequence>
<evidence type="ECO:0008006" key="4">
    <source>
        <dbReference type="Google" id="ProtNLM"/>
    </source>
</evidence>
<keyword evidence="3" id="KW-1185">Reference proteome</keyword>
<gene>
    <name evidence="2" type="ORF">SAMN05660236_0862</name>
</gene>
<evidence type="ECO:0000256" key="1">
    <source>
        <dbReference type="SAM" id="SignalP"/>
    </source>
</evidence>
<evidence type="ECO:0000313" key="2">
    <source>
        <dbReference type="EMBL" id="SKC47594.1"/>
    </source>
</evidence>
<name>A0A1T5J8C9_9BACT</name>
<dbReference type="SUPFAM" id="SSF56935">
    <property type="entry name" value="Porins"/>
    <property type="match status" value="1"/>
</dbReference>
<feature type="signal peptide" evidence="1">
    <location>
        <begin position="1"/>
        <end position="23"/>
    </location>
</feature>
<dbReference type="EMBL" id="FUZU01000001">
    <property type="protein sequence ID" value="SKC47594.1"/>
    <property type="molecule type" value="Genomic_DNA"/>
</dbReference>
<protein>
    <recommendedName>
        <fullName evidence="4">DUF5723 domain-containing protein</fullName>
    </recommendedName>
</protein>
<keyword evidence="1" id="KW-0732">Signal</keyword>
<feature type="chain" id="PRO_5013137838" description="DUF5723 domain-containing protein" evidence="1">
    <location>
        <begin position="24"/>
        <end position="576"/>
    </location>
</feature>
<proteinExistence type="predicted"/>
<evidence type="ECO:0000313" key="3">
    <source>
        <dbReference type="Proteomes" id="UP000190961"/>
    </source>
</evidence>
<dbReference type="STRING" id="688867.SAMN05660236_0862"/>
<organism evidence="2 3">
    <name type="scientific">Ohtaekwangia koreensis</name>
    <dbReference type="NCBI Taxonomy" id="688867"/>
    <lineage>
        <taxon>Bacteria</taxon>
        <taxon>Pseudomonadati</taxon>
        <taxon>Bacteroidota</taxon>
        <taxon>Cytophagia</taxon>
        <taxon>Cytophagales</taxon>
        <taxon>Fulvivirgaceae</taxon>
        <taxon>Ohtaekwangia</taxon>
    </lineage>
</organism>
<dbReference type="OrthoDB" id="1091532at2"/>
<dbReference type="AlphaFoldDB" id="A0A1T5J8C9"/>
<accession>A0A1T5J8C9</accession>